<dbReference type="AlphaFoldDB" id="A0A2P6RW82"/>
<sequence>MVEDGCAENAISLLILASSVLGKVLKYCKKHIDDKEGDPKTWDTNYIKVDHN</sequence>
<name>A0A2P6RW82_ROSCH</name>
<evidence type="ECO:0000256" key="1">
    <source>
        <dbReference type="ARBA" id="ARBA00004906"/>
    </source>
</evidence>
<dbReference type="Pfam" id="PF03931">
    <property type="entry name" value="Skp1_POZ"/>
    <property type="match status" value="1"/>
</dbReference>
<dbReference type="EMBL" id="PDCK01000040">
    <property type="protein sequence ID" value="PRQ50690.1"/>
    <property type="molecule type" value="Genomic_DNA"/>
</dbReference>
<evidence type="ECO:0000313" key="3">
    <source>
        <dbReference type="EMBL" id="PRQ50690.1"/>
    </source>
</evidence>
<feature type="domain" description="SKP1 component POZ" evidence="2">
    <location>
        <begin position="1"/>
        <end position="31"/>
    </location>
</feature>
<dbReference type="InterPro" id="IPR011333">
    <property type="entry name" value="SKP1/BTB/POZ_sf"/>
</dbReference>
<gene>
    <name evidence="3" type="ORF">RchiOBHm_Chr2g0136071</name>
</gene>
<evidence type="ECO:0000259" key="2">
    <source>
        <dbReference type="Pfam" id="PF03931"/>
    </source>
</evidence>
<protein>
    <submittedName>
        <fullName evidence="3">Putative chromatin remodeling &amp; transcription regulator BTB-POZ family</fullName>
    </submittedName>
</protein>
<proteinExistence type="predicted"/>
<comment type="caution">
    <text evidence="3">The sequence shown here is derived from an EMBL/GenBank/DDBJ whole genome shotgun (WGS) entry which is preliminary data.</text>
</comment>
<accession>A0A2P6RW82</accession>
<dbReference type="STRING" id="74649.A0A2P6RW82"/>
<dbReference type="InterPro" id="IPR016073">
    <property type="entry name" value="Skp1_comp_POZ"/>
</dbReference>
<dbReference type="Proteomes" id="UP000238479">
    <property type="component" value="Chromosome 2"/>
</dbReference>
<comment type="pathway">
    <text evidence="1">Protein modification; protein ubiquitination.</text>
</comment>
<organism evidence="3 4">
    <name type="scientific">Rosa chinensis</name>
    <name type="common">China rose</name>
    <dbReference type="NCBI Taxonomy" id="74649"/>
    <lineage>
        <taxon>Eukaryota</taxon>
        <taxon>Viridiplantae</taxon>
        <taxon>Streptophyta</taxon>
        <taxon>Embryophyta</taxon>
        <taxon>Tracheophyta</taxon>
        <taxon>Spermatophyta</taxon>
        <taxon>Magnoliopsida</taxon>
        <taxon>eudicotyledons</taxon>
        <taxon>Gunneridae</taxon>
        <taxon>Pentapetalae</taxon>
        <taxon>rosids</taxon>
        <taxon>fabids</taxon>
        <taxon>Rosales</taxon>
        <taxon>Rosaceae</taxon>
        <taxon>Rosoideae</taxon>
        <taxon>Rosoideae incertae sedis</taxon>
        <taxon>Rosa</taxon>
    </lineage>
</organism>
<dbReference type="GO" id="GO:0006511">
    <property type="term" value="P:ubiquitin-dependent protein catabolic process"/>
    <property type="evidence" value="ECO:0007669"/>
    <property type="project" value="InterPro"/>
</dbReference>
<reference evidence="3 4" key="1">
    <citation type="journal article" date="2018" name="Nat. Genet.">
        <title>The Rosa genome provides new insights in the design of modern roses.</title>
        <authorList>
            <person name="Bendahmane M."/>
        </authorList>
    </citation>
    <scope>NUCLEOTIDE SEQUENCE [LARGE SCALE GENOMIC DNA]</scope>
    <source>
        <strain evidence="4">cv. Old Blush</strain>
    </source>
</reference>
<dbReference type="Gene3D" id="3.30.710.10">
    <property type="entry name" value="Potassium Channel Kv1.1, Chain A"/>
    <property type="match status" value="1"/>
</dbReference>
<dbReference type="Gramene" id="PRQ50690">
    <property type="protein sequence ID" value="PRQ50690"/>
    <property type="gene ID" value="RchiOBHm_Chr2g0136071"/>
</dbReference>
<evidence type="ECO:0000313" key="4">
    <source>
        <dbReference type="Proteomes" id="UP000238479"/>
    </source>
</evidence>
<keyword evidence="4" id="KW-1185">Reference proteome</keyword>